<organism evidence="2 3">
    <name type="scientific">Linum trigynum</name>
    <dbReference type="NCBI Taxonomy" id="586398"/>
    <lineage>
        <taxon>Eukaryota</taxon>
        <taxon>Viridiplantae</taxon>
        <taxon>Streptophyta</taxon>
        <taxon>Embryophyta</taxon>
        <taxon>Tracheophyta</taxon>
        <taxon>Spermatophyta</taxon>
        <taxon>Magnoliopsida</taxon>
        <taxon>eudicotyledons</taxon>
        <taxon>Gunneridae</taxon>
        <taxon>Pentapetalae</taxon>
        <taxon>rosids</taxon>
        <taxon>fabids</taxon>
        <taxon>Malpighiales</taxon>
        <taxon>Linaceae</taxon>
        <taxon>Linum</taxon>
    </lineage>
</organism>
<dbReference type="AlphaFoldDB" id="A0AAV2GQK5"/>
<gene>
    <name evidence="2" type="ORF">LTRI10_LOCUS51730</name>
</gene>
<accession>A0AAV2GQK5</accession>
<feature type="compositionally biased region" description="Polar residues" evidence="1">
    <location>
        <begin position="18"/>
        <end position="30"/>
    </location>
</feature>
<name>A0AAV2GQK5_9ROSI</name>
<dbReference type="Proteomes" id="UP001497516">
    <property type="component" value="Chromosome 9"/>
</dbReference>
<evidence type="ECO:0000256" key="1">
    <source>
        <dbReference type="SAM" id="MobiDB-lite"/>
    </source>
</evidence>
<keyword evidence="3" id="KW-1185">Reference proteome</keyword>
<evidence type="ECO:0000313" key="2">
    <source>
        <dbReference type="EMBL" id="CAL1412434.1"/>
    </source>
</evidence>
<reference evidence="2 3" key="1">
    <citation type="submission" date="2024-04" db="EMBL/GenBank/DDBJ databases">
        <authorList>
            <person name="Fracassetti M."/>
        </authorList>
    </citation>
    <scope>NUCLEOTIDE SEQUENCE [LARGE SCALE GENOMIC DNA]</scope>
</reference>
<feature type="region of interest" description="Disordered" evidence="1">
    <location>
        <begin position="1"/>
        <end position="34"/>
    </location>
</feature>
<protein>
    <submittedName>
        <fullName evidence="2">Uncharacterized protein</fullName>
    </submittedName>
</protein>
<proteinExistence type="predicted"/>
<dbReference type="EMBL" id="OZ034822">
    <property type="protein sequence ID" value="CAL1412434.1"/>
    <property type="molecule type" value="Genomic_DNA"/>
</dbReference>
<sequence length="178" mass="19738">MHQQPEQKPVLAMADQQPPLSLSRTSSLEGSENEKLKALNKRLIDTVTDKRRQVEALEREKKSLESELEKHGADCVVGSGERACSEIERSIAFATLKEREVIEKLTGDLGSGRERLSTTCREKDISEGELSGRVEEAEGLKAIGKLKESVNMVIEMHAQTSSSRFLLPSHQSKLVLAK</sequence>
<evidence type="ECO:0000313" key="3">
    <source>
        <dbReference type="Proteomes" id="UP001497516"/>
    </source>
</evidence>